<evidence type="ECO:0000313" key="3">
    <source>
        <dbReference type="EMBL" id="CAD8917339.1"/>
    </source>
</evidence>
<accession>A0A7S1CGP6</accession>
<evidence type="ECO:0000256" key="1">
    <source>
        <dbReference type="SAM" id="MobiDB-lite"/>
    </source>
</evidence>
<name>A0A7S1CGP6_9STRA</name>
<dbReference type="PANTHER" id="PTHR21148">
    <property type="entry name" value="THIOREDOXIN DOMAIN-CONTAINING PROTEIN 9"/>
    <property type="match status" value="1"/>
</dbReference>
<gene>
    <name evidence="3" type="ORF">BSP0115_LOCUS10600</name>
</gene>
<feature type="compositionally biased region" description="Low complexity" evidence="1">
    <location>
        <begin position="45"/>
        <end position="58"/>
    </location>
</feature>
<organism evidence="3">
    <name type="scientific">Bicosoecida sp. CB-2014</name>
    <dbReference type="NCBI Taxonomy" id="1486930"/>
    <lineage>
        <taxon>Eukaryota</taxon>
        <taxon>Sar</taxon>
        <taxon>Stramenopiles</taxon>
        <taxon>Bigyra</taxon>
        <taxon>Opalozoa</taxon>
        <taxon>Bicosoecida</taxon>
    </lineage>
</organism>
<feature type="region of interest" description="Disordered" evidence="1">
    <location>
        <begin position="1"/>
        <end position="21"/>
    </location>
</feature>
<protein>
    <recommendedName>
        <fullName evidence="2">Thioredoxin domain-containing protein</fullName>
    </recommendedName>
</protein>
<dbReference type="Pfam" id="PF00085">
    <property type="entry name" value="Thioredoxin"/>
    <property type="match status" value="1"/>
</dbReference>
<dbReference type="SUPFAM" id="SSF52833">
    <property type="entry name" value="Thioredoxin-like"/>
    <property type="match status" value="1"/>
</dbReference>
<dbReference type="InterPro" id="IPR036249">
    <property type="entry name" value="Thioredoxin-like_sf"/>
</dbReference>
<feature type="region of interest" description="Disordered" evidence="1">
    <location>
        <begin position="213"/>
        <end position="248"/>
    </location>
</feature>
<feature type="compositionally biased region" description="Acidic residues" evidence="1">
    <location>
        <begin position="220"/>
        <end position="230"/>
    </location>
</feature>
<dbReference type="Gene3D" id="3.40.30.10">
    <property type="entry name" value="Glutaredoxin"/>
    <property type="match status" value="1"/>
</dbReference>
<dbReference type="EMBL" id="HBFS01015832">
    <property type="protein sequence ID" value="CAD8917339.1"/>
    <property type="molecule type" value="Transcribed_RNA"/>
</dbReference>
<feature type="compositionally biased region" description="Basic and acidic residues" evidence="1">
    <location>
        <begin position="235"/>
        <end position="248"/>
    </location>
</feature>
<sequence length="267" mass="29832">MSMSSGFLAPEAHLESSERMSGALEDLREKYDRIAEVEETKARADAAVARAEEAAAAPDSEDEWLDEMERDPEMEAIREARLKQLKEAADARKEHLALGHGEYREIVEEEFLSEVTKSKQVVLHLYHAEFPRCKIYDKHLRILAPKFVHTKFIYMDAEKAPFFVGKLKVRVLPTLVSFIDGVAVDRITGMEGLGGDEFPTARLRNRLKVSGVLKVPGRPDDDDDGSDEEAGWGSDGERRDGATYAEHRAARRARVRVGGAHGEVGET</sequence>
<dbReference type="CDD" id="cd02989">
    <property type="entry name" value="Phd_like_TxnDC9"/>
    <property type="match status" value="1"/>
</dbReference>
<dbReference type="InterPro" id="IPR013766">
    <property type="entry name" value="Thioredoxin_domain"/>
</dbReference>
<feature type="region of interest" description="Disordered" evidence="1">
    <location>
        <begin position="45"/>
        <end position="65"/>
    </location>
</feature>
<proteinExistence type="predicted"/>
<feature type="domain" description="Thioredoxin" evidence="2">
    <location>
        <begin position="105"/>
        <end position="190"/>
    </location>
</feature>
<dbReference type="AlphaFoldDB" id="A0A7S1CGP6"/>
<reference evidence="3" key="1">
    <citation type="submission" date="2021-01" db="EMBL/GenBank/DDBJ databases">
        <authorList>
            <person name="Corre E."/>
            <person name="Pelletier E."/>
            <person name="Niang G."/>
            <person name="Scheremetjew M."/>
            <person name="Finn R."/>
            <person name="Kale V."/>
            <person name="Holt S."/>
            <person name="Cochrane G."/>
            <person name="Meng A."/>
            <person name="Brown T."/>
            <person name="Cohen L."/>
        </authorList>
    </citation>
    <scope>NUCLEOTIDE SEQUENCE</scope>
    <source>
        <strain evidence="3">Ms1</strain>
    </source>
</reference>
<evidence type="ECO:0000259" key="2">
    <source>
        <dbReference type="Pfam" id="PF00085"/>
    </source>
</evidence>